<dbReference type="Pfam" id="PF12867">
    <property type="entry name" value="DinB_2"/>
    <property type="match status" value="1"/>
</dbReference>
<dbReference type="RefSeq" id="WP_310764374.1">
    <property type="nucleotide sequence ID" value="NZ_CP134050.1"/>
</dbReference>
<dbReference type="Proteomes" id="UP001256827">
    <property type="component" value="Chromosome"/>
</dbReference>
<proteinExistence type="predicted"/>
<reference evidence="2 3" key="1">
    <citation type="submission" date="2023-09" db="EMBL/GenBank/DDBJ databases">
        <title>Complete Genome and Methylome dissection of Bacillus brevis NEB573 original source of BbsI restriction endonuclease.</title>
        <authorList>
            <person name="Fomenkov A."/>
            <person name="Roberts R.D."/>
        </authorList>
    </citation>
    <scope>NUCLEOTIDE SEQUENCE [LARGE SCALE GENOMIC DNA]</scope>
    <source>
        <strain evidence="2 3">NEB573</strain>
    </source>
</reference>
<keyword evidence="3" id="KW-1185">Reference proteome</keyword>
<evidence type="ECO:0000313" key="2">
    <source>
        <dbReference type="EMBL" id="WNC12857.1"/>
    </source>
</evidence>
<organism evidence="2 3">
    <name type="scientific">Brevibacillus brevis</name>
    <name type="common">Bacillus brevis</name>
    <dbReference type="NCBI Taxonomy" id="1393"/>
    <lineage>
        <taxon>Bacteria</taxon>
        <taxon>Bacillati</taxon>
        <taxon>Bacillota</taxon>
        <taxon>Bacilli</taxon>
        <taxon>Bacillales</taxon>
        <taxon>Paenibacillaceae</taxon>
        <taxon>Brevibacillus</taxon>
    </lineage>
</organism>
<name>A0ABY9SZ54_BREBE</name>
<gene>
    <name evidence="2" type="ORF">RGB73_19260</name>
</gene>
<dbReference type="InterPro" id="IPR034660">
    <property type="entry name" value="DinB/YfiT-like"/>
</dbReference>
<evidence type="ECO:0000313" key="3">
    <source>
        <dbReference type="Proteomes" id="UP001256827"/>
    </source>
</evidence>
<protein>
    <submittedName>
        <fullName evidence="2">DinB family protein</fullName>
    </submittedName>
</protein>
<sequence>MSNSSYIWDSYDFIRNLTLGALKNTSEEEADIIPDGLRNNIRWNLGHILVVQDFFMYGPSCPHLPASYPALFSPGTNPSGWEGDVPSLETLAAQLEEQRTRIKETFADRLDQKLPEPFKLGNKGTMSTVGEMFTFTLFHEGMHANAYSALKKAIAAAKQ</sequence>
<evidence type="ECO:0000259" key="1">
    <source>
        <dbReference type="Pfam" id="PF12867"/>
    </source>
</evidence>
<dbReference type="InterPro" id="IPR024775">
    <property type="entry name" value="DinB-like"/>
</dbReference>
<dbReference type="SUPFAM" id="SSF109854">
    <property type="entry name" value="DinB/YfiT-like putative metalloenzymes"/>
    <property type="match status" value="1"/>
</dbReference>
<dbReference type="EMBL" id="CP134050">
    <property type="protein sequence ID" value="WNC12857.1"/>
    <property type="molecule type" value="Genomic_DNA"/>
</dbReference>
<accession>A0ABY9SZ54</accession>
<dbReference type="Gene3D" id="1.20.120.450">
    <property type="entry name" value="dinb family like domain"/>
    <property type="match status" value="1"/>
</dbReference>
<feature type="domain" description="DinB-like" evidence="1">
    <location>
        <begin position="12"/>
        <end position="144"/>
    </location>
</feature>